<reference evidence="1" key="1">
    <citation type="submission" date="2018-05" db="EMBL/GenBank/DDBJ databases">
        <authorList>
            <person name="Lanie J.A."/>
            <person name="Ng W.-L."/>
            <person name="Kazmierczak K.M."/>
            <person name="Andrzejewski T.M."/>
            <person name="Davidsen T.M."/>
            <person name="Wayne K.J."/>
            <person name="Tettelin H."/>
            <person name="Glass J.I."/>
            <person name="Rusch D."/>
            <person name="Podicherti R."/>
            <person name="Tsui H.-C.T."/>
            <person name="Winkler M.E."/>
        </authorList>
    </citation>
    <scope>NUCLEOTIDE SEQUENCE</scope>
</reference>
<gene>
    <name evidence="1" type="ORF">METZ01_LOCUS468545</name>
</gene>
<sequence length="33" mass="3937">MLFLTHNLLHDYEIQRMTGIRFLAITTIKVFLS</sequence>
<proteinExistence type="predicted"/>
<dbReference type="AlphaFoldDB" id="A0A383B754"/>
<accession>A0A383B754</accession>
<dbReference type="EMBL" id="UINC01197950">
    <property type="protein sequence ID" value="SVE15691.1"/>
    <property type="molecule type" value="Genomic_DNA"/>
</dbReference>
<name>A0A383B754_9ZZZZ</name>
<protein>
    <submittedName>
        <fullName evidence="1">Uncharacterized protein</fullName>
    </submittedName>
</protein>
<evidence type="ECO:0000313" key="1">
    <source>
        <dbReference type="EMBL" id="SVE15691.1"/>
    </source>
</evidence>
<organism evidence="1">
    <name type="scientific">marine metagenome</name>
    <dbReference type="NCBI Taxonomy" id="408172"/>
    <lineage>
        <taxon>unclassified sequences</taxon>
        <taxon>metagenomes</taxon>
        <taxon>ecological metagenomes</taxon>
    </lineage>
</organism>